<dbReference type="InterPro" id="IPR011051">
    <property type="entry name" value="RmlC_Cupin_sf"/>
</dbReference>
<evidence type="ECO:0000256" key="3">
    <source>
        <dbReference type="ARBA" id="ARBA00022525"/>
    </source>
</evidence>
<comment type="subcellular location">
    <subcellularLocation>
        <location evidence="1">Secreted</location>
    </subcellularLocation>
</comment>
<comment type="caution">
    <text evidence="8">The sequence shown here is derived from an EMBL/GenBank/DDBJ whole genome shotgun (WGS) entry which is preliminary data.</text>
</comment>
<dbReference type="Proteomes" id="UP000770015">
    <property type="component" value="Unassembled WGS sequence"/>
</dbReference>
<gene>
    <name evidence="8" type="ORF">F5X68DRAFT_275633</name>
</gene>
<evidence type="ECO:0000256" key="4">
    <source>
        <dbReference type="ARBA" id="ARBA00022723"/>
    </source>
</evidence>
<feature type="chain" id="PRO_5040148994" evidence="6">
    <location>
        <begin position="21"/>
        <end position="270"/>
    </location>
</feature>
<sequence>MQYSTSSVTFMALLASAVTGYPLAAPGNETAPTTPKFDSNTSSGAELDALKKALAGAFTYSERQEILAPNAPDASNYVFQFVNNTVTGGTGGTIALSTKNNFPALSASNTALAIGFVNPCGLNVPHLHPRGGEFLTVVQGQLVAGLVLEVNDGSFGSIVGEAEPEKGPIPQVISTLNQYQGFMFPQGETHWQFNPTCEPAVFAASFDSADPGRTQLARNFFSNTPDEVLIAAVGGNIETLDGSKINAFQSQIPNEYAVIMKECAVRCGFA</sequence>
<reference evidence="8" key="1">
    <citation type="journal article" date="2021" name="Nat. Commun.">
        <title>Genetic determinants of endophytism in the Arabidopsis root mycobiome.</title>
        <authorList>
            <person name="Mesny F."/>
            <person name="Miyauchi S."/>
            <person name="Thiergart T."/>
            <person name="Pickel B."/>
            <person name="Atanasova L."/>
            <person name="Karlsson M."/>
            <person name="Huettel B."/>
            <person name="Barry K.W."/>
            <person name="Haridas S."/>
            <person name="Chen C."/>
            <person name="Bauer D."/>
            <person name="Andreopoulos W."/>
            <person name="Pangilinan J."/>
            <person name="LaButti K."/>
            <person name="Riley R."/>
            <person name="Lipzen A."/>
            <person name="Clum A."/>
            <person name="Drula E."/>
            <person name="Henrissat B."/>
            <person name="Kohler A."/>
            <person name="Grigoriev I.V."/>
            <person name="Martin F.M."/>
            <person name="Hacquard S."/>
        </authorList>
    </citation>
    <scope>NUCLEOTIDE SEQUENCE</scope>
    <source>
        <strain evidence="8">MPI-SDFR-AT-0117</strain>
    </source>
</reference>
<dbReference type="InterPro" id="IPR001929">
    <property type="entry name" value="Germin"/>
</dbReference>
<dbReference type="Pfam" id="PF00190">
    <property type="entry name" value="Cupin_1"/>
    <property type="match status" value="1"/>
</dbReference>
<protein>
    <submittedName>
        <fullName evidence="8">RmlC-like cupin domain-containing protein</fullName>
    </submittedName>
</protein>
<dbReference type="GO" id="GO:0005576">
    <property type="term" value="C:extracellular region"/>
    <property type="evidence" value="ECO:0007669"/>
    <property type="project" value="UniProtKB-SubCell"/>
</dbReference>
<accession>A0A9P8VBX2</accession>
<keyword evidence="6" id="KW-0732">Signal</keyword>
<proteinExistence type="inferred from homology"/>
<evidence type="ECO:0000256" key="2">
    <source>
        <dbReference type="ARBA" id="ARBA00007456"/>
    </source>
</evidence>
<evidence type="ECO:0000313" key="8">
    <source>
        <dbReference type="EMBL" id="KAH6687941.1"/>
    </source>
</evidence>
<evidence type="ECO:0000256" key="1">
    <source>
        <dbReference type="ARBA" id="ARBA00004613"/>
    </source>
</evidence>
<dbReference type="SUPFAM" id="SSF51182">
    <property type="entry name" value="RmlC-like cupins"/>
    <property type="match status" value="1"/>
</dbReference>
<dbReference type="PANTHER" id="PTHR31238">
    <property type="entry name" value="GERMIN-LIKE PROTEIN SUBFAMILY 3 MEMBER 3"/>
    <property type="match status" value="1"/>
</dbReference>
<evidence type="ECO:0000256" key="6">
    <source>
        <dbReference type="SAM" id="SignalP"/>
    </source>
</evidence>
<keyword evidence="4" id="KW-0479">Metal-binding</keyword>
<keyword evidence="9" id="KW-1185">Reference proteome</keyword>
<keyword evidence="3" id="KW-0964">Secreted</keyword>
<organism evidence="8 9">
    <name type="scientific">Plectosphaerella plurivora</name>
    <dbReference type="NCBI Taxonomy" id="936078"/>
    <lineage>
        <taxon>Eukaryota</taxon>
        <taxon>Fungi</taxon>
        <taxon>Dikarya</taxon>
        <taxon>Ascomycota</taxon>
        <taxon>Pezizomycotina</taxon>
        <taxon>Sordariomycetes</taxon>
        <taxon>Hypocreomycetidae</taxon>
        <taxon>Glomerellales</taxon>
        <taxon>Plectosphaerellaceae</taxon>
        <taxon>Plectosphaerella</taxon>
    </lineage>
</organism>
<dbReference type="CDD" id="cd02241">
    <property type="entry name" value="cupin_OxOx"/>
    <property type="match status" value="1"/>
</dbReference>
<keyword evidence="5" id="KW-0464">Manganese</keyword>
<dbReference type="OrthoDB" id="1921208at2759"/>
<dbReference type="EMBL" id="JAGSXJ010000010">
    <property type="protein sequence ID" value="KAH6687941.1"/>
    <property type="molecule type" value="Genomic_DNA"/>
</dbReference>
<dbReference type="GO" id="GO:0030145">
    <property type="term" value="F:manganese ion binding"/>
    <property type="evidence" value="ECO:0007669"/>
    <property type="project" value="InterPro"/>
</dbReference>
<evidence type="ECO:0000256" key="5">
    <source>
        <dbReference type="ARBA" id="ARBA00023211"/>
    </source>
</evidence>
<evidence type="ECO:0000259" key="7">
    <source>
        <dbReference type="SMART" id="SM00835"/>
    </source>
</evidence>
<dbReference type="InterPro" id="IPR006045">
    <property type="entry name" value="Cupin_1"/>
</dbReference>
<feature type="signal peptide" evidence="6">
    <location>
        <begin position="1"/>
        <end position="20"/>
    </location>
</feature>
<dbReference type="Gene3D" id="2.60.120.10">
    <property type="entry name" value="Jelly Rolls"/>
    <property type="match status" value="1"/>
</dbReference>
<feature type="domain" description="Cupin type-1" evidence="7">
    <location>
        <begin position="79"/>
        <end position="241"/>
    </location>
</feature>
<name>A0A9P8VBX2_9PEZI</name>
<evidence type="ECO:0000313" key="9">
    <source>
        <dbReference type="Proteomes" id="UP000770015"/>
    </source>
</evidence>
<dbReference type="SMART" id="SM00835">
    <property type="entry name" value="Cupin_1"/>
    <property type="match status" value="1"/>
</dbReference>
<dbReference type="AlphaFoldDB" id="A0A9P8VBX2"/>
<dbReference type="InterPro" id="IPR014710">
    <property type="entry name" value="RmlC-like_jellyroll"/>
</dbReference>
<comment type="similarity">
    <text evidence="2">Belongs to the germin family.</text>
</comment>